<dbReference type="OrthoDB" id="3992373at2759"/>
<gene>
    <name evidence="2" type="ORF">CANINC_001412</name>
</gene>
<feature type="compositionally biased region" description="Low complexity" evidence="1">
    <location>
        <begin position="234"/>
        <end position="246"/>
    </location>
</feature>
<evidence type="ECO:0000313" key="2">
    <source>
        <dbReference type="EMBL" id="TID30043.1"/>
    </source>
</evidence>
<sequence>MPDISATSDTGEVSALEHVYFSPIKKDKQKKKLSKIGFPSSFNDSDMNIAGTDLYPDNVSQNEFSFSQSHNNKSSSSFNLPKVLDSTRNKFHISKNNSSTNINKISYKTSRSNSSVSITTTSRSNSFSNNQPPQNYLKNASYTGPYHPSPKKVSNRFLATNNDHTFQLNNETSSVKGLPISMLPQFNHTHQPSTNQSSLHQSSKVTNIPSVMAPPSALEPIVKVNSNSSNVDWSGNSSNTDGSTTSLKRNRKNTSFLLKAVPKNYKHQPSASIGSFVTDDTENESTSGSVKSFKNFDSSEPRLRNILSNGTDQGWSAKTNTASSTVGSYEIENPRINVVSPSIINEFEMLHESIRFGMKKQLENLDQETQTLIAEIDKSFQHLDQLYSEALERGNDLDTFIENMSMSKTTEIESLNPNVMCDNLNDLEVRIDQVKKNMTSTKENLKAFGSKLTVLQEWKANNEVRSKLFKNMLVASTTVIILAVSVKKMFF</sequence>
<protein>
    <submittedName>
        <fullName evidence="2">Uncharacterized protein</fullName>
    </submittedName>
</protein>
<proteinExistence type="predicted"/>
<evidence type="ECO:0000256" key="1">
    <source>
        <dbReference type="SAM" id="MobiDB-lite"/>
    </source>
</evidence>
<dbReference type="EMBL" id="SELW01000218">
    <property type="protein sequence ID" value="TID30043.1"/>
    <property type="molecule type" value="Genomic_DNA"/>
</dbReference>
<reference evidence="2 3" key="1">
    <citation type="journal article" date="2019" name="Front. Genet.">
        <title>Whole-Genome Sequencing of the Opportunistic Yeast Pathogen Candida inconspicua Uncovers Its Hybrid Origin.</title>
        <authorList>
            <person name="Mixao V."/>
            <person name="Hansen A.P."/>
            <person name="Saus E."/>
            <person name="Boekhout T."/>
            <person name="Lass-Florl C."/>
            <person name="Gabaldon T."/>
        </authorList>
    </citation>
    <scope>NUCLEOTIDE SEQUENCE [LARGE SCALE GENOMIC DNA]</scope>
    <source>
        <strain evidence="2 3">CBS 180</strain>
    </source>
</reference>
<feature type="compositionally biased region" description="Polar residues" evidence="1">
    <location>
        <begin position="184"/>
        <end position="202"/>
    </location>
</feature>
<feature type="region of interest" description="Disordered" evidence="1">
    <location>
        <begin position="267"/>
        <end position="296"/>
    </location>
</feature>
<name>A0A4T0X484_9ASCO</name>
<comment type="caution">
    <text evidence="2">The sequence shown here is derived from an EMBL/GenBank/DDBJ whole genome shotgun (WGS) entry which is preliminary data.</text>
</comment>
<accession>A0A4T0X484</accession>
<dbReference type="Proteomes" id="UP000307173">
    <property type="component" value="Unassembled WGS sequence"/>
</dbReference>
<feature type="compositionally biased region" description="Polar residues" evidence="1">
    <location>
        <begin position="284"/>
        <end position="296"/>
    </location>
</feature>
<feature type="region of interest" description="Disordered" evidence="1">
    <location>
        <begin position="183"/>
        <end position="202"/>
    </location>
</feature>
<keyword evidence="3" id="KW-1185">Reference proteome</keyword>
<feature type="region of interest" description="Disordered" evidence="1">
    <location>
        <begin position="227"/>
        <end position="251"/>
    </location>
</feature>
<dbReference type="AlphaFoldDB" id="A0A4T0X484"/>
<organism evidence="2 3">
    <name type="scientific">Pichia inconspicua</name>
    <dbReference type="NCBI Taxonomy" id="52247"/>
    <lineage>
        <taxon>Eukaryota</taxon>
        <taxon>Fungi</taxon>
        <taxon>Dikarya</taxon>
        <taxon>Ascomycota</taxon>
        <taxon>Saccharomycotina</taxon>
        <taxon>Pichiomycetes</taxon>
        <taxon>Pichiales</taxon>
        <taxon>Pichiaceae</taxon>
        <taxon>Pichia</taxon>
    </lineage>
</organism>
<feature type="region of interest" description="Disordered" evidence="1">
    <location>
        <begin position="109"/>
        <end position="134"/>
    </location>
</feature>
<feature type="compositionally biased region" description="Low complexity" evidence="1">
    <location>
        <begin position="117"/>
        <end position="134"/>
    </location>
</feature>
<evidence type="ECO:0000313" key="3">
    <source>
        <dbReference type="Proteomes" id="UP000307173"/>
    </source>
</evidence>